<keyword evidence="1" id="KW-1133">Transmembrane helix</keyword>
<sequence length="47" mass="5126">MQLGILIGLVVVLGLTASFLSYFISKTLNSNDSSKVDEVPENYPHTN</sequence>
<protein>
    <submittedName>
        <fullName evidence="2">Uncharacterized protein</fullName>
    </submittedName>
</protein>
<dbReference type="EMBL" id="BORB01000061">
    <property type="protein sequence ID" value="GIN59777.1"/>
    <property type="molecule type" value="Genomic_DNA"/>
</dbReference>
<evidence type="ECO:0000313" key="3">
    <source>
        <dbReference type="Proteomes" id="UP000679950"/>
    </source>
</evidence>
<name>A0ABQ4KR20_9BACI</name>
<keyword evidence="1" id="KW-0472">Membrane</keyword>
<keyword evidence="1" id="KW-0812">Transmembrane</keyword>
<comment type="caution">
    <text evidence="2">The sequence shown here is derived from an EMBL/GenBank/DDBJ whole genome shotgun (WGS) entry which is preliminary data.</text>
</comment>
<accession>A0ABQ4KR20</accession>
<reference evidence="2 3" key="1">
    <citation type="submission" date="2021-03" db="EMBL/GenBank/DDBJ databases">
        <title>Antimicrobial resistance genes in bacteria isolated from Japanese honey, and their potential for conferring macrolide and lincosamide resistance in the American foulbrood pathogen Paenibacillus larvae.</title>
        <authorList>
            <person name="Okamoto M."/>
            <person name="Kumagai M."/>
            <person name="Kanamori H."/>
            <person name="Takamatsu D."/>
        </authorList>
    </citation>
    <scope>NUCLEOTIDE SEQUENCE [LARGE SCALE GENOMIC DNA]</scope>
    <source>
        <strain evidence="2 3">J8TS2</strain>
    </source>
</reference>
<gene>
    <name evidence="2" type="ORF">J8TS2_40960</name>
</gene>
<keyword evidence="3" id="KW-1185">Reference proteome</keyword>
<evidence type="ECO:0000256" key="1">
    <source>
        <dbReference type="SAM" id="Phobius"/>
    </source>
</evidence>
<dbReference type="RefSeq" id="WP_191967436.1">
    <property type="nucleotide sequence ID" value="NZ_BORB01000061.1"/>
</dbReference>
<organism evidence="2 3">
    <name type="scientific">Lederbergia ruris</name>
    <dbReference type="NCBI Taxonomy" id="217495"/>
    <lineage>
        <taxon>Bacteria</taxon>
        <taxon>Bacillati</taxon>
        <taxon>Bacillota</taxon>
        <taxon>Bacilli</taxon>
        <taxon>Bacillales</taxon>
        <taxon>Bacillaceae</taxon>
        <taxon>Lederbergia</taxon>
    </lineage>
</organism>
<proteinExistence type="predicted"/>
<evidence type="ECO:0000313" key="2">
    <source>
        <dbReference type="EMBL" id="GIN59777.1"/>
    </source>
</evidence>
<dbReference type="Proteomes" id="UP000679950">
    <property type="component" value="Unassembled WGS sequence"/>
</dbReference>
<feature type="transmembrane region" description="Helical" evidence="1">
    <location>
        <begin position="6"/>
        <end position="25"/>
    </location>
</feature>